<dbReference type="RefSeq" id="WP_121252099.1">
    <property type="nucleotide sequence ID" value="NZ_RBIL01000001.1"/>
</dbReference>
<dbReference type="PANTHER" id="PTHR30055">
    <property type="entry name" value="HTH-TYPE TRANSCRIPTIONAL REGULATOR RUTR"/>
    <property type="match status" value="1"/>
</dbReference>
<dbReference type="InterPro" id="IPR050109">
    <property type="entry name" value="HTH-type_TetR-like_transc_reg"/>
</dbReference>
<dbReference type="PROSITE" id="PS50977">
    <property type="entry name" value="HTH_TETR_2"/>
    <property type="match status" value="1"/>
</dbReference>
<name>A0A660LI68_9ACTN</name>
<dbReference type="GO" id="GO:0000976">
    <property type="term" value="F:transcription cis-regulatory region binding"/>
    <property type="evidence" value="ECO:0007669"/>
    <property type="project" value="TreeGrafter"/>
</dbReference>
<evidence type="ECO:0000256" key="3">
    <source>
        <dbReference type="SAM" id="MobiDB-lite"/>
    </source>
</evidence>
<feature type="DNA-binding region" description="H-T-H motif" evidence="2">
    <location>
        <begin position="40"/>
        <end position="59"/>
    </location>
</feature>
<protein>
    <submittedName>
        <fullName evidence="5">TetR family transcriptional regulator</fullName>
    </submittedName>
</protein>
<dbReference type="AlphaFoldDB" id="A0A660LI68"/>
<keyword evidence="6" id="KW-1185">Reference proteome</keyword>
<evidence type="ECO:0000256" key="1">
    <source>
        <dbReference type="ARBA" id="ARBA00023125"/>
    </source>
</evidence>
<evidence type="ECO:0000256" key="2">
    <source>
        <dbReference type="PROSITE-ProRule" id="PRU00335"/>
    </source>
</evidence>
<evidence type="ECO:0000313" key="6">
    <source>
        <dbReference type="Proteomes" id="UP000278962"/>
    </source>
</evidence>
<proteinExistence type="predicted"/>
<keyword evidence="1 2" id="KW-0238">DNA-binding</keyword>
<organism evidence="5 6">
    <name type="scientific">Solirubrobacter pauli</name>
    <dbReference type="NCBI Taxonomy" id="166793"/>
    <lineage>
        <taxon>Bacteria</taxon>
        <taxon>Bacillati</taxon>
        <taxon>Actinomycetota</taxon>
        <taxon>Thermoleophilia</taxon>
        <taxon>Solirubrobacterales</taxon>
        <taxon>Solirubrobacteraceae</taxon>
        <taxon>Solirubrobacter</taxon>
    </lineage>
</organism>
<dbReference type="PANTHER" id="PTHR30055:SF209">
    <property type="entry name" value="POSSIBLE TRANSCRIPTIONAL REGULATORY PROTEIN (PROBABLY TETR-FAMILY)"/>
    <property type="match status" value="1"/>
</dbReference>
<reference evidence="5 6" key="1">
    <citation type="submission" date="2018-10" db="EMBL/GenBank/DDBJ databases">
        <title>Genomic Encyclopedia of Archaeal and Bacterial Type Strains, Phase II (KMG-II): from individual species to whole genera.</title>
        <authorList>
            <person name="Goeker M."/>
        </authorList>
    </citation>
    <scope>NUCLEOTIDE SEQUENCE [LARGE SCALE GENOMIC DNA]</scope>
    <source>
        <strain evidence="5 6">DSM 14954</strain>
    </source>
</reference>
<dbReference type="OrthoDB" id="4542210at2"/>
<feature type="compositionally biased region" description="Basic and acidic residues" evidence="3">
    <location>
        <begin position="11"/>
        <end position="20"/>
    </location>
</feature>
<feature type="region of interest" description="Disordered" evidence="3">
    <location>
        <begin position="1"/>
        <end position="20"/>
    </location>
</feature>
<gene>
    <name evidence="5" type="ORF">C8N24_3591</name>
</gene>
<feature type="domain" description="HTH tetR-type" evidence="4">
    <location>
        <begin position="18"/>
        <end position="77"/>
    </location>
</feature>
<dbReference type="InterPro" id="IPR009057">
    <property type="entry name" value="Homeodomain-like_sf"/>
</dbReference>
<sequence>MSALPVLDAEPPERADAARNRRRVLDAAERLFERCPEGVTMEAVAAEAGVGKGTVFRRFGDRAGLVRALISDTEIELQEGMIRGAPPLGPGAPARERLIAFGAAYLRFLERHGRLLATAEGHSWLLSEPYALYRTHVTLLLEQAGCGDAAQYLADVLMAPLAAPAFLYQRDLRERSLEELIAAYEDLVARLID</sequence>
<accession>A0A660LI68</accession>
<evidence type="ECO:0000259" key="4">
    <source>
        <dbReference type="PROSITE" id="PS50977"/>
    </source>
</evidence>
<dbReference type="SUPFAM" id="SSF46689">
    <property type="entry name" value="Homeodomain-like"/>
    <property type="match status" value="1"/>
</dbReference>
<dbReference type="Proteomes" id="UP000278962">
    <property type="component" value="Unassembled WGS sequence"/>
</dbReference>
<dbReference type="GO" id="GO:0003700">
    <property type="term" value="F:DNA-binding transcription factor activity"/>
    <property type="evidence" value="ECO:0007669"/>
    <property type="project" value="TreeGrafter"/>
</dbReference>
<evidence type="ECO:0000313" key="5">
    <source>
        <dbReference type="EMBL" id="RKQ93720.1"/>
    </source>
</evidence>
<dbReference type="Gene3D" id="1.10.357.10">
    <property type="entry name" value="Tetracycline Repressor, domain 2"/>
    <property type="match status" value="1"/>
</dbReference>
<dbReference type="EMBL" id="RBIL01000001">
    <property type="protein sequence ID" value="RKQ93720.1"/>
    <property type="molecule type" value="Genomic_DNA"/>
</dbReference>
<comment type="caution">
    <text evidence="5">The sequence shown here is derived from an EMBL/GenBank/DDBJ whole genome shotgun (WGS) entry which is preliminary data.</text>
</comment>
<dbReference type="Pfam" id="PF00440">
    <property type="entry name" value="TetR_N"/>
    <property type="match status" value="1"/>
</dbReference>
<dbReference type="InterPro" id="IPR001647">
    <property type="entry name" value="HTH_TetR"/>
</dbReference>